<reference evidence="13 14" key="2">
    <citation type="submission" date="2015-10" db="EMBL/GenBank/DDBJ databases">
        <title>Draft Genome Sequence of Prosthecomicrobium hirschii ATCC 27832.</title>
        <authorList>
            <person name="Daniel J."/>
            <person name="Givan S.A."/>
            <person name="Brun Y.V."/>
            <person name="Brown P.J."/>
        </authorList>
    </citation>
    <scope>NUCLEOTIDE SEQUENCE [LARGE SCALE GENOMIC DNA]</scope>
    <source>
        <strain evidence="13 14">16</strain>
    </source>
</reference>
<dbReference type="Gene3D" id="3.50.50.60">
    <property type="entry name" value="FAD/NAD(P)-binding domain"/>
    <property type="match status" value="2"/>
</dbReference>
<evidence type="ECO:0000259" key="11">
    <source>
        <dbReference type="Pfam" id="PF02852"/>
    </source>
</evidence>
<evidence type="ECO:0000256" key="2">
    <source>
        <dbReference type="ARBA" id="ARBA00022630"/>
    </source>
</evidence>
<feature type="binding site" evidence="8">
    <location>
        <position position="263"/>
    </location>
    <ligand>
        <name>NAD(+)</name>
        <dbReference type="ChEBI" id="CHEBI:57540"/>
    </ligand>
</feature>
<dbReference type="GO" id="GO:0050660">
    <property type="term" value="F:flavin adenine dinucleotide binding"/>
    <property type="evidence" value="ECO:0007669"/>
    <property type="project" value="TreeGrafter"/>
</dbReference>
<evidence type="ECO:0000256" key="3">
    <source>
        <dbReference type="ARBA" id="ARBA00022827"/>
    </source>
</evidence>
<keyword evidence="5 10" id="KW-0560">Oxidoreductase</keyword>
<keyword evidence="6" id="KW-1015">Disulfide bond</keyword>
<keyword evidence="8" id="KW-0520">NAD</keyword>
<protein>
    <submittedName>
        <fullName evidence="13">Dihydrolipoamide dehydrogenase</fullName>
    </submittedName>
</protein>
<dbReference type="InterPro" id="IPR036188">
    <property type="entry name" value="FAD/NAD-bd_sf"/>
</dbReference>
<keyword evidence="4" id="KW-0521">NADP</keyword>
<dbReference type="PIRSF" id="PIRSF000350">
    <property type="entry name" value="Mercury_reductase_MerA"/>
    <property type="match status" value="1"/>
</dbReference>
<dbReference type="PANTHER" id="PTHR43014">
    <property type="entry name" value="MERCURIC REDUCTASE"/>
    <property type="match status" value="1"/>
</dbReference>
<sequence>MRLLTPDICVIGAGSGGLSVAAGAAAFGVPVVLIERHRMGGDCLNTGCVPSKALIAAGRHAEAIRAARRFGIDAGEPRIDFAAVQDHVRETIAAIAPHDSQERFEGLGVTVLRETARFEDAATVIAGDCRIRARRFVIATGSSPAVPAIPGLDTIPYLTNESLFDLRALPARLAVIGGGPIGLEMAQAHRRLGSAVTVIEAGRALAREDADLARFALDRLRQEGVDLREATAVAEVAVEAEGIVLGLQGGGRIGASHVLVAAGRRPNTAGLDLAAAGIDEGPSGIRVDRGLRTSNRRVHAIGDVADVAGLGPLRFTHVAGYHAGLVLRAILFRLPVAEDRAILPRVTYTDPEIGQVGLTEAEARARHGDGLRILVEPLSASDRARTDRAGEGMIKVITTKRGRILGAGVAAPEAGEIINAWSLAVANRLGIGAFARAVPPYPILGEIGRRAAIGYYRPGLTSPWLRRIISLLRRFG</sequence>
<dbReference type="Pfam" id="PF07992">
    <property type="entry name" value="Pyr_redox_2"/>
    <property type="match status" value="1"/>
</dbReference>
<feature type="binding site" evidence="8">
    <location>
        <position position="303"/>
    </location>
    <ligand>
        <name>FAD</name>
        <dbReference type="ChEBI" id="CHEBI:57692"/>
    </ligand>
</feature>
<keyword evidence="3 8" id="KW-0274">FAD</keyword>
<accession>A0A0P6VPN6</accession>
<evidence type="ECO:0000313" key="14">
    <source>
        <dbReference type="Proteomes" id="UP000048984"/>
    </source>
</evidence>
<evidence type="ECO:0000256" key="8">
    <source>
        <dbReference type="PIRSR" id="PIRSR000350-3"/>
    </source>
</evidence>
<feature type="domain" description="FAD/NAD(P)-binding" evidence="12">
    <location>
        <begin position="7"/>
        <end position="319"/>
    </location>
</feature>
<dbReference type="PANTHER" id="PTHR43014:SF2">
    <property type="entry name" value="MERCURIC REDUCTASE"/>
    <property type="match status" value="1"/>
</dbReference>
<dbReference type="SUPFAM" id="SSF55424">
    <property type="entry name" value="FAD/NAD-linked reductases, dimerisation (C-terminal) domain"/>
    <property type="match status" value="1"/>
</dbReference>
<dbReference type="InterPro" id="IPR023753">
    <property type="entry name" value="FAD/NAD-binding_dom"/>
</dbReference>
<evidence type="ECO:0000313" key="13">
    <source>
        <dbReference type="EMBL" id="KPL53795.1"/>
    </source>
</evidence>
<name>A0A0P6VPN6_9HYPH</name>
<comment type="caution">
    <text evidence="13">The sequence shown here is derived from an EMBL/GenBank/DDBJ whole genome shotgun (WGS) entry which is preliminary data.</text>
</comment>
<feature type="binding site" evidence="8">
    <location>
        <begin position="140"/>
        <end position="142"/>
    </location>
    <ligand>
        <name>FAD</name>
        <dbReference type="ChEBI" id="CHEBI:57692"/>
    </ligand>
</feature>
<dbReference type="RefSeq" id="WP_054359959.1">
    <property type="nucleotide sequence ID" value="NZ_LJYW01000001.1"/>
</dbReference>
<feature type="domain" description="Pyridine nucleotide-disulphide oxidoreductase dimerisation" evidence="11">
    <location>
        <begin position="344"/>
        <end position="448"/>
    </location>
</feature>
<reference evidence="13 14" key="1">
    <citation type="submission" date="2015-09" db="EMBL/GenBank/DDBJ databases">
        <authorList>
            <person name="Jackson K.R."/>
            <person name="Lunt B.L."/>
            <person name="Fisher J.N.B."/>
            <person name="Gardner A.V."/>
            <person name="Bailey M.E."/>
            <person name="Deus L.M."/>
            <person name="Earl A.S."/>
            <person name="Gibby P.D."/>
            <person name="Hartmann K.A."/>
            <person name="Liu J.E."/>
            <person name="Manci A.M."/>
            <person name="Nielsen D.A."/>
            <person name="Solomon M.B."/>
            <person name="Breakwell D.P."/>
            <person name="Burnett S.H."/>
            <person name="Grose J.H."/>
        </authorList>
    </citation>
    <scope>NUCLEOTIDE SEQUENCE [LARGE SCALE GENOMIC DNA]</scope>
    <source>
        <strain evidence="13 14">16</strain>
    </source>
</reference>
<evidence type="ECO:0000256" key="5">
    <source>
        <dbReference type="ARBA" id="ARBA00023002"/>
    </source>
</evidence>
<keyword evidence="8" id="KW-0547">Nucleotide-binding</keyword>
<dbReference type="InterPro" id="IPR012999">
    <property type="entry name" value="Pyr_OxRdtase_I_AS"/>
</dbReference>
<gene>
    <name evidence="13" type="ORF">ABB55_17570</name>
</gene>
<evidence type="ECO:0000256" key="10">
    <source>
        <dbReference type="RuleBase" id="RU003691"/>
    </source>
</evidence>
<organism evidence="13 14">
    <name type="scientific">Prosthecodimorpha hirschii</name>
    <dbReference type="NCBI Taxonomy" id="665126"/>
    <lineage>
        <taxon>Bacteria</taxon>
        <taxon>Pseudomonadati</taxon>
        <taxon>Pseudomonadota</taxon>
        <taxon>Alphaproteobacteria</taxon>
        <taxon>Hyphomicrobiales</taxon>
        <taxon>Ancalomicrobiaceae</taxon>
        <taxon>Prosthecodimorpha</taxon>
    </lineage>
</organism>
<dbReference type="SUPFAM" id="SSF51905">
    <property type="entry name" value="FAD/NAD(P)-binding domain"/>
    <property type="match status" value="1"/>
</dbReference>
<keyword evidence="14" id="KW-1185">Reference proteome</keyword>
<dbReference type="PRINTS" id="PR00411">
    <property type="entry name" value="PNDRDTASEI"/>
</dbReference>
<dbReference type="PROSITE" id="PS00076">
    <property type="entry name" value="PYRIDINE_REDOX_1"/>
    <property type="match status" value="1"/>
</dbReference>
<dbReference type="InterPro" id="IPR001100">
    <property type="entry name" value="Pyr_nuc-diS_OxRdtase"/>
</dbReference>
<feature type="binding site" evidence="8">
    <location>
        <position position="52"/>
    </location>
    <ligand>
        <name>FAD</name>
        <dbReference type="ChEBI" id="CHEBI:57692"/>
    </ligand>
</feature>
<comment type="similarity">
    <text evidence="1 10">Belongs to the class-I pyridine nucleotide-disulfide oxidoreductase family.</text>
</comment>
<evidence type="ECO:0000259" key="12">
    <source>
        <dbReference type="Pfam" id="PF07992"/>
    </source>
</evidence>
<feature type="binding site" evidence="8">
    <location>
        <begin position="177"/>
        <end position="184"/>
    </location>
    <ligand>
        <name>NAD(+)</name>
        <dbReference type="ChEBI" id="CHEBI:57540"/>
    </ligand>
</feature>
<dbReference type="GO" id="GO:0016668">
    <property type="term" value="F:oxidoreductase activity, acting on a sulfur group of donors, NAD(P) as acceptor"/>
    <property type="evidence" value="ECO:0007669"/>
    <property type="project" value="InterPro"/>
</dbReference>
<dbReference type="PRINTS" id="PR00368">
    <property type="entry name" value="FADPNR"/>
</dbReference>
<feature type="disulfide bond" description="Redox-active" evidence="9">
    <location>
        <begin position="43"/>
        <end position="48"/>
    </location>
</feature>
<dbReference type="GO" id="GO:0003955">
    <property type="term" value="F:NAD(P)H dehydrogenase (quinone) activity"/>
    <property type="evidence" value="ECO:0007669"/>
    <property type="project" value="TreeGrafter"/>
</dbReference>
<evidence type="ECO:0000256" key="7">
    <source>
        <dbReference type="ARBA" id="ARBA00023284"/>
    </source>
</evidence>
<dbReference type="Pfam" id="PF02852">
    <property type="entry name" value="Pyr_redox_dim"/>
    <property type="match status" value="1"/>
</dbReference>
<keyword evidence="2 10" id="KW-0285">Flavoprotein</keyword>
<evidence type="ECO:0000256" key="6">
    <source>
        <dbReference type="ARBA" id="ARBA00023157"/>
    </source>
</evidence>
<dbReference type="AlphaFoldDB" id="A0A0P6VPN6"/>
<dbReference type="EMBL" id="LJYW01000001">
    <property type="protein sequence ID" value="KPL53795.1"/>
    <property type="molecule type" value="Genomic_DNA"/>
</dbReference>
<dbReference type="InterPro" id="IPR004099">
    <property type="entry name" value="Pyr_nucl-diS_OxRdtase_dimer"/>
</dbReference>
<evidence type="ECO:0000256" key="4">
    <source>
        <dbReference type="ARBA" id="ARBA00022857"/>
    </source>
</evidence>
<dbReference type="STRING" id="665126.ABB55_17570"/>
<keyword evidence="7 10" id="KW-0676">Redox-active center</keyword>
<comment type="cofactor">
    <cofactor evidence="8">
        <name>FAD</name>
        <dbReference type="ChEBI" id="CHEBI:57692"/>
    </cofactor>
    <text evidence="8">Binds 1 FAD per subunit.</text>
</comment>
<evidence type="ECO:0000256" key="1">
    <source>
        <dbReference type="ARBA" id="ARBA00007532"/>
    </source>
</evidence>
<dbReference type="Proteomes" id="UP000048984">
    <property type="component" value="Unassembled WGS sequence"/>
</dbReference>
<evidence type="ECO:0000256" key="9">
    <source>
        <dbReference type="PIRSR" id="PIRSR000350-4"/>
    </source>
</evidence>
<proteinExistence type="inferred from homology"/>
<dbReference type="InterPro" id="IPR016156">
    <property type="entry name" value="FAD/NAD-linked_Rdtase_dimer_sf"/>
</dbReference>
<feature type="binding site" evidence="8">
    <location>
        <position position="200"/>
    </location>
    <ligand>
        <name>NAD(+)</name>
        <dbReference type="ChEBI" id="CHEBI:57540"/>
    </ligand>
</feature>
<dbReference type="Gene3D" id="3.30.390.30">
    <property type="match status" value="1"/>
</dbReference>